<keyword evidence="4" id="KW-1185">Reference proteome</keyword>
<feature type="transmembrane region" description="Helical" evidence="2">
    <location>
        <begin position="43"/>
        <end position="61"/>
    </location>
</feature>
<dbReference type="Pfam" id="PF09527">
    <property type="entry name" value="ATPase_gene1"/>
    <property type="match status" value="1"/>
</dbReference>
<evidence type="ECO:0000313" key="3">
    <source>
        <dbReference type="EMBL" id="TWT89943.1"/>
    </source>
</evidence>
<sequence>MITPEQRDAIIRAHRQASRVTGVTISMFVPGLLGYAIDRGLETLPWCTLIGSALGFAYGIWRLAMLIGVGDTKNKTIGDDSPSDPPLPHDRP</sequence>
<reference evidence="3 4" key="1">
    <citation type="submission" date="2019-02" db="EMBL/GenBank/DDBJ databases">
        <title>Deep-cultivation of Planctomycetes and their phenomic and genomic characterization uncovers novel biology.</title>
        <authorList>
            <person name="Wiegand S."/>
            <person name="Jogler M."/>
            <person name="Boedeker C."/>
            <person name="Pinto D."/>
            <person name="Vollmers J."/>
            <person name="Rivas-Marin E."/>
            <person name="Kohn T."/>
            <person name="Peeters S.H."/>
            <person name="Heuer A."/>
            <person name="Rast P."/>
            <person name="Oberbeckmann S."/>
            <person name="Bunk B."/>
            <person name="Jeske O."/>
            <person name="Meyerdierks A."/>
            <person name="Storesund J.E."/>
            <person name="Kallscheuer N."/>
            <person name="Luecker S."/>
            <person name="Lage O.M."/>
            <person name="Pohl T."/>
            <person name="Merkel B.J."/>
            <person name="Hornburger P."/>
            <person name="Mueller R.-W."/>
            <person name="Bruemmer F."/>
            <person name="Labrenz M."/>
            <person name="Spormann A.M."/>
            <person name="Op Den Camp H."/>
            <person name="Overmann J."/>
            <person name="Amann R."/>
            <person name="Jetten M.S.M."/>
            <person name="Mascher T."/>
            <person name="Medema M.H."/>
            <person name="Devos D.P."/>
            <person name="Kaster A.-K."/>
            <person name="Ovreas L."/>
            <person name="Rohde M."/>
            <person name="Galperin M.Y."/>
            <person name="Jogler C."/>
        </authorList>
    </citation>
    <scope>NUCLEOTIDE SEQUENCE [LARGE SCALE GENOMIC DNA]</scope>
    <source>
        <strain evidence="3 4">Mal64</strain>
    </source>
</reference>
<dbReference type="InterPro" id="IPR032820">
    <property type="entry name" value="ATPase_put"/>
</dbReference>
<dbReference type="Proteomes" id="UP000315440">
    <property type="component" value="Unassembled WGS sequence"/>
</dbReference>
<evidence type="ECO:0000256" key="1">
    <source>
        <dbReference type="SAM" id="MobiDB-lite"/>
    </source>
</evidence>
<proteinExistence type="predicted"/>
<evidence type="ECO:0000313" key="4">
    <source>
        <dbReference type="Proteomes" id="UP000315440"/>
    </source>
</evidence>
<keyword evidence="2" id="KW-0472">Membrane</keyword>
<keyword evidence="2" id="KW-0812">Transmembrane</keyword>
<evidence type="ECO:0000256" key="2">
    <source>
        <dbReference type="SAM" id="Phobius"/>
    </source>
</evidence>
<keyword evidence="2" id="KW-1133">Transmembrane helix</keyword>
<gene>
    <name evidence="3" type="ORF">Mal64_03250</name>
</gene>
<name>A0A5C5ZUQ5_9BACT</name>
<dbReference type="AlphaFoldDB" id="A0A5C5ZUQ5"/>
<dbReference type="RefSeq" id="WP_146396073.1">
    <property type="nucleotide sequence ID" value="NZ_SJPQ01000001.1"/>
</dbReference>
<accession>A0A5C5ZUQ5</accession>
<evidence type="ECO:0008006" key="5">
    <source>
        <dbReference type="Google" id="ProtNLM"/>
    </source>
</evidence>
<organism evidence="3 4">
    <name type="scientific">Pseudobythopirellula maris</name>
    <dbReference type="NCBI Taxonomy" id="2527991"/>
    <lineage>
        <taxon>Bacteria</taxon>
        <taxon>Pseudomonadati</taxon>
        <taxon>Planctomycetota</taxon>
        <taxon>Planctomycetia</taxon>
        <taxon>Pirellulales</taxon>
        <taxon>Lacipirellulaceae</taxon>
        <taxon>Pseudobythopirellula</taxon>
    </lineage>
</organism>
<dbReference type="OrthoDB" id="288695at2"/>
<feature type="transmembrane region" description="Helical" evidence="2">
    <location>
        <begin position="20"/>
        <end position="37"/>
    </location>
</feature>
<dbReference type="EMBL" id="SJPQ01000001">
    <property type="protein sequence ID" value="TWT89943.1"/>
    <property type="molecule type" value="Genomic_DNA"/>
</dbReference>
<feature type="region of interest" description="Disordered" evidence="1">
    <location>
        <begin position="73"/>
        <end position="92"/>
    </location>
</feature>
<comment type="caution">
    <text evidence="3">The sequence shown here is derived from an EMBL/GenBank/DDBJ whole genome shotgun (WGS) entry which is preliminary data.</text>
</comment>
<protein>
    <recommendedName>
        <fullName evidence="5">F0F1-ATPase subunit</fullName>
    </recommendedName>
</protein>